<proteinExistence type="inferred from homology"/>
<evidence type="ECO:0000256" key="6">
    <source>
        <dbReference type="ARBA" id="ARBA00023136"/>
    </source>
</evidence>
<keyword evidence="4 7" id="KW-0812">Transmembrane</keyword>
<evidence type="ECO:0000313" key="8">
    <source>
        <dbReference type="EMBL" id="CAI8008811.1"/>
    </source>
</evidence>
<dbReference type="AlphaFoldDB" id="A0AA35RED0"/>
<keyword evidence="3" id="KW-1003">Cell membrane</keyword>
<comment type="similarity">
    <text evidence="2">Belongs to the SLC34A transporter family.</text>
</comment>
<feature type="transmembrane region" description="Helical" evidence="7">
    <location>
        <begin position="183"/>
        <end position="203"/>
    </location>
</feature>
<feature type="transmembrane region" description="Helical" evidence="7">
    <location>
        <begin position="215"/>
        <end position="242"/>
    </location>
</feature>
<feature type="transmembrane region" description="Helical" evidence="7">
    <location>
        <begin position="106"/>
        <end position="126"/>
    </location>
</feature>
<dbReference type="EMBL" id="CASHTH010000899">
    <property type="protein sequence ID" value="CAI8008811.1"/>
    <property type="molecule type" value="Genomic_DNA"/>
</dbReference>
<evidence type="ECO:0000313" key="9">
    <source>
        <dbReference type="Proteomes" id="UP001174909"/>
    </source>
</evidence>
<evidence type="ECO:0000256" key="7">
    <source>
        <dbReference type="SAM" id="Phobius"/>
    </source>
</evidence>
<dbReference type="PANTHER" id="PTHR10010">
    <property type="entry name" value="SOLUTE CARRIER FAMILY 34 SODIUM PHOSPHATE , MEMBER 2-RELATED"/>
    <property type="match status" value="1"/>
</dbReference>
<evidence type="ECO:0000256" key="1">
    <source>
        <dbReference type="ARBA" id="ARBA00004424"/>
    </source>
</evidence>
<organism evidence="8 9">
    <name type="scientific">Geodia barretti</name>
    <name type="common">Barrett's horny sponge</name>
    <dbReference type="NCBI Taxonomy" id="519541"/>
    <lineage>
        <taxon>Eukaryota</taxon>
        <taxon>Metazoa</taxon>
        <taxon>Porifera</taxon>
        <taxon>Demospongiae</taxon>
        <taxon>Heteroscleromorpha</taxon>
        <taxon>Tetractinellida</taxon>
        <taxon>Astrophorina</taxon>
        <taxon>Geodiidae</taxon>
        <taxon>Geodia</taxon>
    </lineage>
</organism>
<dbReference type="NCBIfam" id="NF037997">
    <property type="entry name" value="Na_Pi_symport"/>
    <property type="match status" value="2"/>
</dbReference>
<sequence>MFGFLVGVKGLGEGFELLGADVLDAIFVATRNPFMGLIVGILATTVMQSSSVTTAVIVGLVAAPESPLPLVSAVPMIMGANIGTTVTATIVSMVYMGRRAEFEKAFPVAVCHDLFNYATVVVLLPLELATGYLRRTAVTLASVLEGAGGYDYESPFAGALALALAPVERAAAWLFPVEQLQGFVLIAFSGGLIVTMLFTLVKVMRSLVQTRVEHLIRTVLGSSAVLSILTGIVVTAMVQSSSVTTSLLVPLGAAGLLRLEQALPITIGANIGTTVTALLAALAVSGPNAIYGLQIALVHLVFNLTGMLVIYPLQITRRVPLASARYVTKLALRSRKWTMFWVVALFYGVPALLLFVDRLLRQ</sequence>
<keyword evidence="6 7" id="KW-0472">Membrane</keyword>
<accession>A0AA35RED0</accession>
<dbReference type="GO" id="GO:0005436">
    <property type="term" value="F:sodium:phosphate symporter activity"/>
    <property type="evidence" value="ECO:0007669"/>
    <property type="project" value="InterPro"/>
</dbReference>
<evidence type="ECO:0000256" key="3">
    <source>
        <dbReference type="ARBA" id="ARBA00022475"/>
    </source>
</evidence>
<dbReference type="Pfam" id="PF02690">
    <property type="entry name" value="Na_Pi_cotrans"/>
    <property type="match status" value="2"/>
</dbReference>
<evidence type="ECO:0000256" key="5">
    <source>
        <dbReference type="ARBA" id="ARBA00022989"/>
    </source>
</evidence>
<feature type="transmembrane region" description="Helical" evidence="7">
    <location>
        <begin position="291"/>
        <end position="311"/>
    </location>
</feature>
<comment type="subcellular location">
    <subcellularLocation>
        <location evidence="1">Apical cell membrane</location>
        <topology evidence="1">Multi-pass membrane protein</topology>
    </subcellularLocation>
</comment>
<gene>
    <name evidence="8" type="ORF">GBAR_LOCUS5996</name>
</gene>
<reference evidence="8" key="1">
    <citation type="submission" date="2023-03" db="EMBL/GenBank/DDBJ databases">
        <authorList>
            <person name="Steffen K."/>
            <person name="Cardenas P."/>
        </authorList>
    </citation>
    <scope>NUCLEOTIDE SEQUENCE</scope>
</reference>
<feature type="transmembrane region" description="Helical" evidence="7">
    <location>
        <begin position="337"/>
        <end position="356"/>
    </location>
</feature>
<dbReference type="Proteomes" id="UP001174909">
    <property type="component" value="Unassembled WGS sequence"/>
</dbReference>
<dbReference type="GO" id="GO:0016324">
    <property type="term" value="C:apical plasma membrane"/>
    <property type="evidence" value="ECO:0007669"/>
    <property type="project" value="UniProtKB-SubCell"/>
</dbReference>
<feature type="transmembrane region" description="Helical" evidence="7">
    <location>
        <begin position="262"/>
        <end position="284"/>
    </location>
</feature>
<evidence type="ECO:0000256" key="2">
    <source>
        <dbReference type="ARBA" id="ARBA00005808"/>
    </source>
</evidence>
<dbReference type="PANTHER" id="PTHR10010:SF46">
    <property type="entry name" value="SODIUM-DEPENDENT PHOSPHATE TRANSPORT PROTEIN 2B"/>
    <property type="match status" value="1"/>
</dbReference>
<comment type="caution">
    <text evidence="8">The sequence shown here is derived from an EMBL/GenBank/DDBJ whole genome shotgun (WGS) entry which is preliminary data.</text>
</comment>
<feature type="transmembrane region" description="Helical" evidence="7">
    <location>
        <begin position="73"/>
        <end position="94"/>
    </location>
</feature>
<feature type="transmembrane region" description="Helical" evidence="7">
    <location>
        <begin position="37"/>
        <end position="61"/>
    </location>
</feature>
<name>A0AA35RED0_GEOBA</name>
<keyword evidence="5 7" id="KW-1133">Transmembrane helix</keyword>
<keyword evidence="9" id="KW-1185">Reference proteome</keyword>
<dbReference type="GO" id="GO:0044341">
    <property type="term" value="P:sodium-dependent phosphate transport"/>
    <property type="evidence" value="ECO:0007669"/>
    <property type="project" value="InterPro"/>
</dbReference>
<dbReference type="InterPro" id="IPR003841">
    <property type="entry name" value="Na/Pi_transpt"/>
</dbReference>
<protein>
    <submittedName>
        <fullName evidence="8">Sodium-dependent phosphate transport protein 2C</fullName>
    </submittedName>
</protein>
<evidence type="ECO:0000256" key="4">
    <source>
        <dbReference type="ARBA" id="ARBA00022692"/>
    </source>
</evidence>